<dbReference type="GO" id="GO:0003677">
    <property type="term" value="F:DNA binding"/>
    <property type="evidence" value="ECO:0007669"/>
    <property type="project" value="UniProtKB-KW"/>
</dbReference>
<organism evidence="6 7">
    <name type="scientific">Ilex paraguariensis</name>
    <name type="common">yerba mate</name>
    <dbReference type="NCBI Taxonomy" id="185542"/>
    <lineage>
        <taxon>Eukaryota</taxon>
        <taxon>Viridiplantae</taxon>
        <taxon>Streptophyta</taxon>
        <taxon>Embryophyta</taxon>
        <taxon>Tracheophyta</taxon>
        <taxon>Spermatophyta</taxon>
        <taxon>Magnoliopsida</taxon>
        <taxon>eudicotyledons</taxon>
        <taxon>Gunneridae</taxon>
        <taxon>Pentapetalae</taxon>
        <taxon>asterids</taxon>
        <taxon>campanulids</taxon>
        <taxon>Aquifoliales</taxon>
        <taxon>Aquifoliaceae</taxon>
        <taxon>Ilex</taxon>
    </lineage>
</organism>
<name>A0ABC8S100_9AQUA</name>
<keyword evidence="4" id="KW-0539">Nucleus</keyword>
<reference evidence="6 7" key="1">
    <citation type="submission" date="2024-02" db="EMBL/GenBank/DDBJ databases">
        <authorList>
            <person name="Vignale AGUSTIN F."/>
            <person name="Sosa J E."/>
            <person name="Modenutti C."/>
        </authorList>
    </citation>
    <scope>NUCLEOTIDE SEQUENCE [LARGE SCALE GENOMIC DNA]</scope>
</reference>
<evidence type="ECO:0000256" key="4">
    <source>
        <dbReference type="ARBA" id="ARBA00023242"/>
    </source>
</evidence>
<feature type="domain" description="NAC" evidence="5">
    <location>
        <begin position="1"/>
        <end position="93"/>
    </location>
</feature>
<evidence type="ECO:0000313" key="6">
    <source>
        <dbReference type="EMBL" id="CAK9147987.1"/>
    </source>
</evidence>
<keyword evidence="2" id="KW-0238">DNA-binding</keyword>
<proteinExistence type="predicted"/>
<dbReference type="SUPFAM" id="SSF101941">
    <property type="entry name" value="NAC domain"/>
    <property type="match status" value="1"/>
</dbReference>
<dbReference type="AlphaFoldDB" id="A0ABC8S100"/>
<evidence type="ECO:0000256" key="2">
    <source>
        <dbReference type="ARBA" id="ARBA00023125"/>
    </source>
</evidence>
<keyword evidence="1" id="KW-0805">Transcription regulation</keyword>
<evidence type="ECO:0000259" key="5">
    <source>
        <dbReference type="PROSITE" id="PS51005"/>
    </source>
</evidence>
<dbReference type="InterPro" id="IPR036093">
    <property type="entry name" value="NAC_dom_sf"/>
</dbReference>
<sequence length="93" mass="10711">MTDGYFHEEREKIRIVGNGIGFWKSMGEEDQVYDSSGDVFAFKTYFTYFSGSPHNAMKTKKTIWRMEEYRLPMGCSTKGQEVTNLPLHSISSP</sequence>
<keyword evidence="3" id="KW-0804">Transcription</keyword>
<dbReference type="Proteomes" id="UP001642360">
    <property type="component" value="Unassembled WGS sequence"/>
</dbReference>
<dbReference type="Pfam" id="PF02365">
    <property type="entry name" value="NAM"/>
    <property type="match status" value="1"/>
</dbReference>
<gene>
    <name evidence="6" type="ORF">ILEXP_LOCUS15916</name>
</gene>
<dbReference type="PROSITE" id="PS51005">
    <property type="entry name" value="NAC"/>
    <property type="match status" value="1"/>
</dbReference>
<keyword evidence="7" id="KW-1185">Reference proteome</keyword>
<protein>
    <recommendedName>
        <fullName evidence="5">NAC domain-containing protein</fullName>
    </recommendedName>
</protein>
<dbReference type="InterPro" id="IPR003441">
    <property type="entry name" value="NAC-dom"/>
</dbReference>
<accession>A0ABC8S100</accession>
<evidence type="ECO:0000256" key="1">
    <source>
        <dbReference type="ARBA" id="ARBA00023015"/>
    </source>
</evidence>
<evidence type="ECO:0000313" key="7">
    <source>
        <dbReference type="Proteomes" id="UP001642360"/>
    </source>
</evidence>
<dbReference type="EMBL" id="CAUOFW020001724">
    <property type="protein sequence ID" value="CAK9147987.1"/>
    <property type="molecule type" value="Genomic_DNA"/>
</dbReference>
<evidence type="ECO:0000256" key="3">
    <source>
        <dbReference type="ARBA" id="ARBA00023163"/>
    </source>
</evidence>
<dbReference type="Gene3D" id="2.170.150.80">
    <property type="entry name" value="NAC domain"/>
    <property type="match status" value="1"/>
</dbReference>
<comment type="caution">
    <text evidence="6">The sequence shown here is derived from an EMBL/GenBank/DDBJ whole genome shotgun (WGS) entry which is preliminary data.</text>
</comment>